<comment type="caution">
    <text evidence="2">The sequence shown here is derived from an EMBL/GenBank/DDBJ whole genome shotgun (WGS) entry which is preliminary data.</text>
</comment>
<reference evidence="2 3" key="1">
    <citation type="submission" date="2018-07" db="EMBL/GenBank/DDBJ databases">
        <title>Dyella monticola sp. nov. and Dyella psychrodurans sp. nov. isolated from monsoon evergreen broad-leaved forest soil of Dinghu Mountain, China.</title>
        <authorList>
            <person name="Gao Z."/>
            <person name="Qiu L."/>
        </authorList>
    </citation>
    <scope>NUCLEOTIDE SEQUENCE [LARGE SCALE GENOMIC DNA]</scope>
    <source>
        <strain evidence="2 3">4MSK11</strain>
    </source>
</reference>
<dbReference type="PANTHER" id="PTHR40254:SF1">
    <property type="entry name" value="BLR0577 PROTEIN"/>
    <property type="match status" value="1"/>
</dbReference>
<dbReference type="SUPFAM" id="SSF51905">
    <property type="entry name" value="FAD/NAD(P)-binding domain"/>
    <property type="match status" value="1"/>
</dbReference>
<keyword evidence="3" id="KW-1185">Reference proteome</keyword>
<feature type="domain" description="FAD-dependent urate hydroxylase HpyO/Asp monooxygenase CreE-like FAD/NAD(P)-binding" evidence="1">
    <location>
        <begin position="6"/>
        <end position="154"/>
    </location>
</feature>
<dbReference type="EMBL" id="QRBF01000005">
    <property type="protein sequence ID" value="RDS82686.1"/>
    <property type="molecule type" value="Genomic_DNA"/>
</dbReference>
<evidence type="ECO:0000259" key="1">
    <source>
        <dbReference type="Pfam" id="PF13454"/>
    </source>
</evidence>
<evidence type="ECO:0000313" key="3">
    <source>
        <dbReference type="Proteomes" id="UP000255334"/>
    </source>
</evidence>
<dbReference type="Pfam" id="PF13454">
    <property type="entry name" value="NAD_binding_9"/>
    <property type="match status" value="1"/>
</dbReference>
<gene>
    <name evidence="2" type="ORF">DWU99_14985</name>
</gene>
<dbReference type="OrthoDB" id="101972at2"/>
<dbReference type="InterPro" id="IPR052189">
    <property type="entry name" value="L-asp_N-monooxygenase_NS-form"/>
</dbReference>
<dbReference type="InterPro" id="IPR038732">
    <property type="entry name" value="HpyO/CreE_NAD-binding"/>
</dbReference>
<accession>A0A370X2V6</accession>
<dbReference type="Gene3D" id="3.50.50.60">
    <property type="entry name" value="FAD/NAD(P)-binding domain"/>
    <property type="match status" value="2"/>
</dbReference>
<dbReference type="InterPro" id="IPR036188">
    <property type="entry name" value="FAD/NAD-bd_sf"/>
</dbReference>
<protein>
    <submittedName>
        <fullName evidence="2">Pyridine nucleotide-disulfide oxidoreductase</fullName>
    </submittedName>
</protein>
<dbReference type="RefSeq" id="WP_115478862.1">
    <property type="nucleotide sequence ID" value="NZ_QRBF01000005.1"/>
</dbReference>
<evidence type="ECO:0000313" key="2">
    <source>
        <dbReference type="EMBL" id="RDS82686.1"/>
    </source>
</evidence>
<dbReference type="Proteomes" id="UP000255334">
    <property type="component" value="Unassembled WGS sequence"/>
</dbReference>
<sequence>MFRRVAIVGGGAAGATLLSELLERPVAQPLHLDWYTAGATPGRGVAYSTRSKLHLLNVRAASMGMFASRPTGFLEYMQKQDPSISGTDFLPRCWYGDYLEAETASALRRAKERGHDVRVVPYAVEAVVPENDGVTLFQGESTTRVEAAVLALGSLAPRPLPGVGDAAIASGRYVTMPWQFIASAKPDIKQHHVLVVGLGLTAVDILLELADKWPNARFTAISRHGGLPESHQSSASLPYEDCAELVETMCDAPDIRTWMHLLRDSVTHVDDWRSVIDCLRPHTSSLWQALPRAERARFLRHARWMWERARHRMAPHVAQSINVLEQSGRLRRLRGHIHGVALTDSGVQMTFLPKGETTEQTLDADIIIQSTGLETDVRRTSHGLLQQLMTNGHVRSDPFGLGIEATPDGRLLHDGKAWPRFFAIGSLLRGTLWESTAMPEIRQQARQLADRILAD</sequence>
<name>A0A370X2V6_9GAMM</name>
<dbReference type="PANTHER" id="PTHR40254">
    <property type="entry name" value="BLR0577 PROTEIN"/>
    <property type="match status" value="1"/>
</dbReference>
<proteinExistence type="predicted"/>
<dbReference type="AlphaFoldDB" id="A0A370X2V6"/>
<organism evidence="2 3">
    <name type="scientific">Dyella psychrodurans</name>
    <dbReference type="NCBI Taxonomy" id="1927960"/>
    <lineage>
        <taxon>Bacteria</taxon>
        <taxon>Pseudomonadati</taxon>
        <taxon>Pseudomonadota</taxon>
        <taxon>Gammaproteobacteria</taxon>
        <taxon>Lysobacterales</taxon>
        <taxon>Rhodanobacteraceae</taxon>
        <taxon>Dyella</taxon>
    </lineage>
</organism>